<evidence type="ECO:0000256" key="4">
    <source>
        <dbReference type="ARBA" id="ARBA00023136"/>
    </source>
</evidence>
<evidence type="ECO:0000313" key="10">
    <source>
        <dbReference type="Proteomes" id="UP001569963"/>
    </source>
</evidence>
<evidence type="ECO:0000259" key="8">
    <source>
        <dbReference type="PROSITE" id="PS50929"/>
    </source>
</evidence>
<evidence type="ECO:0000256" key="5">
    <source>
        <dbReference type="SAM" id="MobiDB-lite"/>
    </source>
</evidence>
<dbReference type="GO" id="GO:0005524">
    <property type="term" value="F:ATP binding"/>
    <property type="evidence" value="ECO:0007669"/>
    <property type="project" value="UniProtKB-KW"/>
</dbReference>
<organism evidence="9 10">
    <name type="scientific">Actinomadura monticuli</name>
    <dbReference type="NCBI Taxonomy" id="3097367"/>
    <lineage>
        <taxon>Bacteria</taxon>
        <taxon>Bacillati</taxon>
        <taxon>Actinomycetota</taxon>
        <taxon>Actinomycetes</taxon>
        <taxon>Streptosporangiales</taxon>
        <taxon>Thermomonosporaceae</taxon>
        <taxon>Actinomadura</taxon>
    </lineage>
</organism>
<dbReference type="InterPro" id="IPR003439">
    <property type="entry name" value="ABC_transporter-like_ATP-bd"/>
</dbReference>
<feature type="transmembrane region" description="Helical" evidence="6">
    <location>
        <begin position="165"/>
        <end position="184"/>
    </location>
</feature>
<dbReference type="PROSITE" id="PS00211">
    <property type="entry name" value="ABC_TRANSPORTER_1"/>
    <property type="match status" value="1"/>
</dbReference>
<dbReference type="RefSeq" id="WP_371951454.1">
    <property type="nucleotide sequence ID" value="NZ_JAXCEI010000008.1"/>
</dbReference>
<dbReference type="PROSITE" id="PS50893">
    <property type="entry name" value="ABC_TRANSPORTER_2"/>
    <property type="match status" value="1"/>
</dbReference>
<name>A0ABV4QDP3_9ACTN</name>
<proteinExistence type="predicted"/>
<evidence type="ECO:0000256" key="2">
    <source>
        <dbReference type="ARBA" id="ARBA00022692"/>
    </source>
</evidence>
<reference evidence="9 10" key="1">
    <citation type="submission" date="2023-11" db="EMBL/GenBank/DDBJ databases">
        <title>Actinomadura monticuli sp. nov., isolated from volcanic ash.</title>
        <authorList>
            <person name="Lee S.D."/>
            <person name="Yang H."/>
            <person name="Kim I.S."/>
        </authorList>
    </citation>
    <scope>NUCLEOTIDE SEQUENCE [LARGE SCALE GENOMIC DNA]</scope>
    <source>
        <strain evidence="9 10">DLS-62</strain>
    </source>
</reference>
<keyword evidence="2 6" id="KW-0812">Transmembrane</keyword>
<gene>
    <name evidence="9" type="ORF">SM611_20475</name>
</gene>
<evidence type="ECO:0000256" key="1">
    <source>
        <dbReference type="ARBA" id="ARBA00004651"/>
    </source>
</evidence>
<comment type="caution">
    <text evidence="9">The sequence shown here is derived from an EMBL/GenBank/DDBJ whole genome shotgun (WGS) entry which is preliminary data.</text>
</comment>
<dbReference type="PANTHER" id="PTHR43394:SF1">
    <property type="entry name" value="ATP-BINDING CASSETTE SUB-FAMILY B MEMBER 10, MITOCHONDRIAL"/>
    <property type="match status" value="1"/>
</dbReference>
<sequence>MKPLPEKDPGTPDHAVRGGTTPRAPGSASGADEGSPSRYLLWVLRVQWRSVTSGALLGVVWMLSQALMPAAIGRAIGDGLAARDERALLAWSGVLLGLGVVQAATGAARHRFAVYNWLAAAYRTVQLVTRQATRLGGTLPKRLSAGEVVSIGLSDVSHIGDAVDIVSRGSGAVVAIIAVAGILLATSPPLGLIVLVGVPLILAVAAPLLRPFRDRELAHRELVGGLSTHATDLVAGLRVLRGIGGEALFSGRYRAESQRVRAAGVAVARAETRMNGAEVLLPGLLIALVTWAGARFAARGTIGVGELVAFYGYAVFLIVPLKTLGEAAGKITKGLVAAGRVTALLAIDPELPDAGTARPAAGAELVDIASGLVVRPGRVTAIAAADPRDAQAAADRLGRYAPGDVDFGGVPLHAVADVRKRILVAVNEDRLFSGPLRESLAPDGDEQALKAAVWAACAEDVVASAGLDAHIAEAGREFSGGQQQRLRLARALAADPDVLILVEPTSAVDAHTEARIAGRLGQARAGRTTVVCTTSPLMLDRADHVAFIKDGQVVAEGTHRDLLETEPRYRATVTRGEDRGAAPAGDGRAEVREQPAGKAGT</sequence>
<keyword evidence="4 6" id="KW-0472">Membrane</keyword>
<protein>
    <submittedName>
        <fullName evidence="9">ABC transporter ATP-binding protein</fullName>
    </submittedName>
</protein>
<keyword evidence="9" id="KW-0067">ATP-binding</keyword>
<evidence type="ECO:0000313" key="9">
    <source>
        <dbReference type="EMBL" id="MFA1541307.1"/>
    </source>
</evidence>
<feature type="transmembrane region" description="Helical" evidence="6">
    <location>
        <begin position="279"/>
        <end position="298"/>
    </location>
</feature>
<feature type="compositionally biased region" description="Basic and acidic residues" evidence="5">
    <location>
        <begin position="569"/>
        <end position="580"/>
    </location>
</feature>
<feature type="compositionally biased region" description="Basic and acidic residues" evidence="5">
    <location>
        <begin position="1"/>
        <end position="16"/>
    </location>
</feature>
<dbReference type="InterPro" id="IPR017871">
    <property type="entry name" value="ABC_transporter-like_CS"/>
</dbReference>
<keyword evidence="9" id="KW-0547">Nucleotide-binding</keyword>
<feature type="transmembrane region" description="Helical" evidence="6">
    <location>
        <begin position="88"/>
        <end position="108"/>
    </location>
</feature>
<accession>A0ABV4QDP3</accession>
<keyword evidence="10" id="KW-1185">Reference proteome</keyword>
<dbReference type="InterPro" id="IPR027417">
    <property type="entry name" value="P-loop_NTPase"/>
</dbReference>
<dbReference type="Gene3D" id="1.20.1560.10">
    <property type="entry name" value="ABC transporter type 1, transmembrane domain"/>
    <property type="match status" value="1"/>
</dbReference>
<dbReference type="InterPro" id="IPR039421">
    <property type="entry name" value="Type_1_exporter"/>
</dbReference>
<feature type="transmembrane region" description="Helical" evidence="6">
    <location>
        <begin position="55"/>
        <end position="76"/>
    </location>
</feature>
<dbReference type="SUPFAM" id="SSF90123">
    <property type="entry name" value="ABC transporter transmembrane region"/>
    <property type="match status" value="1"/>
</dbReference>
<dbReference type="SUPFAM" id="SSF52540">
    <property type="entry name" value="P-loop containing nucleoside triphosphate hydrolases"/>
    <property type="match status" value="1"/>
</dbReference>
<feature type="domain" description="ABC transporter" evidence="7">
    <location>
        <begin position="302"/>
        <end position="575"/>
    </location>
</feature>
<comment type="subcellular location">
    <subcellularLocation>
        <location evidence="1">Cell membrane</location>
        <topology evidence="1">Multi-pass membrane protein</topology>
    </subcellularLocation>
</comment>
<dbReference type="Gene3D" id="3.40.50.300">
    <property type="entry name" value="P-loop containing nucleotide triphosphate hydrolases"/>
    <property type="match status" value="1"/>
</dbReference>
<dbReference type="PANTHER" id="PTHR43394">
    <property type="entry name" value="ATP-DEPENDENT PERMEASE MDL1, MITOCHONDRIAL"/>
    <property type="match status" value="1"/>
</dbReference>
<feature type="region of interest" description="Disordered" evidence="5">
    <location>
        <begin position="1"/>
        <end position="34"/>
    </location>
</feature>
<evidence type="ECO:0000259" key="7">
    <source>
        <dbReference type="PROSITE" id="PS50893"/>
    </source>
</evidence>
<dbReference type="InterPro" id="IPR011527">
    <property type="entry name" value="ABC1_TM_dom"/>
</dbReference>
<dbReference type="EMBL" id="JAXCEI010000008">
    <property type="protein sequence ID" value="MFA1541307.1"/>
    <property type="molecule type" value="Genomic_DNA"/>
</dbReference>
<dbReference type="Pfam" id="PF00664">
    <property type="entry name" value="ABC_membrane"/>
    <property type="match status" value="1"/>
</dbReference>
<evidence type="ECO:0000256" key="3">
    <source>
        <dbReference type="ARBA" id="ARBA00022989"/>
    </source>
</evidence>
<dbReference type="PROSITE" id="PS50929">
    <property type="entry name" value="ABC_TM1F"/>
    <property type="match status" value="1"/>
</dbReference>
<feature type="region of interest" description="Disordered" evidence="5">
    <location>
        <begin position="569"/>
        <end position="601"/>
    </location>
</feature>
<dbReference type="Proteomes" id="UP001569963">
    <property type="component" value="Unassembled WGS sequence"/>
</dbReference>
<dbReference type="Pfam" id="PF00005">
    <property type="entry name" value="ABC_tran"/>
    <property type="match status" value="1"/>
</dbReference>
<feature type="transmembrane region" description="Helical" evidence="6">
    <location>
        <begin position="304"/>
        <end position="321"/>
    </location>
</feature>
<evidence type="ECO:0000256" key="6">
    <source>
        <dbReference type="SAM" id="Phobius"/>
    </source>
</evidence>
<keyword evidence="3 6" id="KW-1133">Transmembrane helix</keyword>
<feature type="domain" description="ABC transmembrane type-1" evidence="8">
    <location>
        <begin position="54"/>
        <end position="333"/>
    </location>
</feature>
<dbReference type="InterPro" id="IPR036640">
    <property type="entry name" value="ABC1_TM_sf"/>
</dbReference>
<feature type="transmembrane region" description="Helical" evidence="6">
    <location>
        <begin position="190"/>
        <end position="209"/>
    </location>
</feature>